<dbReference type="KEGG" id="mbos:ICJ55_07335"/>
<organism evidence="1 2">
    <name type="scientific">Mannheimia bovis</name>
    <dbReference type="NCBI Taxonomy" id="2770636"/>
    <lineage>
        <taxon>Bacteria</taxon>
        <taxon>Pseudomonadati</taxon>
        <taxon>Pseudomonadota</taxon>
        <taxon>Gammaproteobacteria</taxon>
        <taxon>Pasteurellales</taxon>
        <taxon>Pasteurellaceae</taxon>
        <taxon>Mannheimia</taxon>
    </lineage>
</organism>
<evidence type="ECO:0000313" key="2">
    <source>
        <dbReference type="Proteomes" id="UP000576260"/>
    </source>
</evidence>
<dbReference type="InterPro" id="IPR021695">
    <property type="entry name" value="Phage_KPP10_Orf10"/>
</dbReference>
<dbReference type="Proteomes" id="UP000576260">
    <property type="component" value="Chromosome"/>
</dbReference>
<keyword evidence="2" id="KW-1185">Reference proteome</keyword>
<protein>
    <submittedName>
        <fullName evidence="1">DUF3277 family protein</fullName>
    </submittedName>
</protein>
<dbReference type="EMBL" id="CP061280">
    <property type="protein sequence ID" value="QNS14571.1"/>
    <property type="molecule type" value="Genomic_DNA"/>
</dbReference>
<evidence type="ECO:0000313" key="1">
    <source>
        <dbReference type="EMBL" id="QNS14571.1"/>
    </source>
</evidence>
<reference evidence="1 2" key="1">
    <citation type="submission" date="2020-09" db="EMBL/GenBank/DDBJ databases">
        <title>Mannheimia bovis sp.nov., isolated from a cow.</title>
        <authorList>
            <person name="Li F."/>
        </authorList>
    </citation>
    <scope>NUCLEOTIDE SEQUENCE [LARGE SCALE GENOMIC DNA]</scope>
    <source>
        <strain evidence="1 2">ZY190616</strain>
    </source>
</reference>
<dbReference type="AlphaFoldDB" id="A0A7H1C0R6"/>
<accession>A0A7H1C0R6</accession>
<dbReference type="RefSeq" id="WP_188156218.1">
    <property type="nucleotide sequence ID" value="NZ_CP061280.1"/>
</dbReference>
<dbReference type="Pfam" id="PF11681">
    <property type="entry name" value="Phage_Tube_PhiTE"/>
    <property type="match status" value="1"/>
</dbReference>
<gene>
    <name evidence="1" type="ORF">ICJ55_07335</name>
</gene>
<sequence length="141" mass="15093">MALKTYSADQVTVLIGVHIASGLADGTFIQIEEIGDGVSSVAGADGEVARSMSTDPRKKVTLTVLQTSDTNDYLSGLYHLDKTTKNATVPITVKDLRGRTMFAASTAWITKMANVEFGKEVGSREWTFETADGKLFVGGNE</sequence>
<name>A0A7H1C0R6_9PAST</name>
<proteinExistence type="predicted"/>
<dbReference type="NCBIfam" id="NF047581">
    <property type="entry name" value="gp105_phage_fam"/>
    <property type="match status" value="1"/>
</dbReference>